<organism evidence="3">
    <name type="scientific">Octactis speculum</name>
    <dbReference type="NCBI Taxonomy" id="3111310"/>
    <lineage>
        <taxon>Eukaryota</taxon>
        <taxon>Sar</taxon>
        <taxon>Stramenopiles</taxon>
        <taxon>Ochrophyta</taxon>
        <taxon>Dictyochophyceae</taxon>
        <taxon>Dictyochales</taxon>
        <taxon>Dictyochaceae</taxon>
        <taxon>Octactis</taxon>
    </lineage>
</organism>
<protein>
    <submittedName>
        <fullName evidence="3">Uncharacterized protein</fullName>
    </submittedName>
</protein>
<dbReference type="EMBL" id="HBGS01006137">
    <property type="protein sequence ID" value="CAD9377472.1"/>
    <property type="molecule type" value="Transcribed_RNA"/>
</dbReference>
<evidence type="ECO:0000313" key="2">
    <source>
        <dbReference type="EMBL" id="CAD9377472.1"/>
    </source>
</evidence>
<feature type="compositionally biased region" description="Low complexity" evidence="1">
    <location>
        <begin position="17"/>
        <end position="49"/>
    </location>
</feature>
<evidence type="ECO:0000256" key="1">
    <source>
        <dbReference type="SAM" id="MobiDB-lite"/>
    </source>
</evidence>
<evidence type="ECO:0000313" key="3">
    <source>
        <dbReference type="EMBL" id="CAD9377488.1"/>
    </source>
</evidence>
<accession>A0A6U3QT96</accession>
<dbReference type="AlphaFoldDB" id="A0A6U3QT96"/>
<sequence length="126" mass="13183">MLEGFRRNGIGGANGKSSDSPPSSPSDFPSNRPSISPSNKPTNSPSNRPTIVTQGSAPPSELGVAKSTLEFARLLGRMPFSLALEKHAGSRGDGVNREVANTLFRQKPQTLTHSPIEVKGGSTAAE</sequence>
<name>A0A6U3QT96_9STRA</name>
<gene>
    <name evidence="2" type="ORF">DSPE1174_LOCUS3225</name>
    <name evidence="3" type="ORF">DSPE1174_LOCUS3231</name>
</gene>
<feature type="region of interest" description="Disordered" evidence="1">
    <location>
        <begin position="1"/>
        <end position="62"/>
    </location>
</feature>
<reference evidence="3" key="1">
    <citation type="submission" date="2021-01" db="EMBL/GenBank/DDBJ databases">
        <authorList>
            <person name="Corre E."/>
            <person name="Pelletier E."/>
            <person name="Niang G."/>
            <person name="Scheremetjew M."/>
            <person name="Finn R."/>
            <person name="Kale V."/>
            <person name="Holt S."/>
            <person name="Cochrane G."/>
            <person name="Meng A."/>
            <person name="Brown T."/>
            <person name="Cohen L."/>
        </authorList>
    </citation>
    <scope>NUCLEOTIDE SEQUENCE</scope>
    <source>
        <strain evidence="3">CCMP1381</strain>
    </source>
</reference>
<dbReference type="EMBL" id="HBGS01006148">
    <property type="protein sequence ID" value="CAD9377488.1"/>
    <property type="molecule type" value="Transcribed_RNA"/>
</dbReference>
<proteinExistence type="predicted"/>
<feature type="compositionally biased region" description="Polar residues" evidence="1">
    <location>
        <begin position="104"/>
        <end position="113"/>
    </location>
</feature>
<feature type="region of interest" description="Disordered" evidence="1">
    <location>
        <begin position="104"/>
        <end position="126"/>
    </location>
</feature>